<dbReference type="RefSeq" id="WP_262564066.1">
    <property type="nucleotide sequence ID" value="NZ_JAPFCC010000001.1"/>
</dbReference>
<evidence type="ECO:0000313" key="2">
    <source>
        <dbReference type="Proteomes" id="UP001209854"/>
    </source>
</evidence>
<name>A0ABT3MY87_9GAMM</name>
<protein>
    <submittedName>
        <fullName evidence="1">Uncharacterized protein</fullName>
    </submittedName>
</protein>
<sequence length="75" mass="8788">MTQDIPPKGRAEWAELVQGQHKMDKFVLQLQVDKVQKGMESGDITQEEAIDYLYEYFSKYPKGFVSDLKVVFKTW</sequence>
<dbReference type="Proteomes" id="UP001209854">
    <property type="component" value="Unassembled WGS sequence"/>
</dbReference>
<comment type="caution">
    <text evidence="1">The sequence shown here is derived from an EMBL/GenBank/DDBJ whole genome shotgun (WGS) entry which is preliminary data.</text>
</comment>
<proteinExistence type="predicted"/>
<dbReference type="EMBL" id="JAPFCC010000001">
    <property type="protein sequence ID" value="MCW7554330.1"/>
    <property type="molecule type" value="Genomic_DNA"/>
</dbReference>
<evidence type="ECO:0000313" key="1">
    <source>
        <dbReference type="EMBL" id="MCW7554330.1"/>
    </source>
</evidence>
<gene>
    <name evidence="1" type="ORF">NX722_17230</name>
</gene>
<reference evidence="1 2" key="1">
    <citation type="submission" date="2022-10" db="EMBL/GenBank/DDBJ databases">
        <title>High-quality genome sequences of two octocoral-associated bacteria, Endozoicomonas euniceicola EF212 and Endozoicomonas gorgoniicola PS125.</title>
        <authorList>
            <person name="Chiou Y.-J."/>
            <person name="Chen Y.-H."/>
        </authorList>
    </citation>
    <scope>NUCLEOTIDE SEQUENCE [LARGE SCALE GENOMIC DNA]</scope>
    <source>
        <strain evidence="1 2">PS125</strain>
    </source>
</reference>
<organism evidence="1 2">
    <name type="scientific">Endozoicomonas gorgoniicola</name>
    <dbReference type="NCBI Taxonomy" id="1234144"/>
    <lineage>
        <taxon>Bacteria</taxon>
        <taxon>Pseudomonadati</taxon>
        <taxon>Pseudomonadota</taxon>
        <taxon>Gammaproteobacteria</taxon>
        <taxon>Oceanospirillales</taxon>
        <taxon>Endozoicomonadaceae</taxon>
        <taxon>Endozoicomonas</taxon>
    </lineage>
</organism>
<keyword evidence="2" id="KW-1185">Reference proteome</keyword>
<accession>A0ABT3MY87</accession>